<feature type="transmembrane region" description="Helical" evidence="3">
    <location>
        <begin position="73"/>
        <end position="94"/>
    </location>
</feature>
<keyword evidence="3" id="KW-1133">Transmembrane helix</keyword>
<gene>
    <name evidence="5" type="ORF">QQ020_10880</name>
</gene>
<feature type="transmembrane region" description="Helical" evidence="3">
    <location>
        <begin position="129"/>
        <end position="150"/>
    </location>
</feature>
<keyword evidence="6" id="KW-1185">Reference proteome</keyword>
<dbReference type="CDD" id="cd07385">
    <property type="entry name" value="MPP_YkuE_C"/>
    <property type="match status" value="1"/>
</dbReference>
<protein>
    <submittedName>
        <fullName evidence="5">Metallophosphoesterase</fullName>
    </submittedName>
</protein>
<dbReference type="Pfam" id="PF00149">
    <property type="entry name" value="Metallophos"/>
    <property type="match status" value="1"/>
</dbReference>
<evidence type="ECO:0000259" key="4">
    <source>
        <dbReference type="Pfam" id="PF00149"/>
    </source>
</evidence>
<dbReference type="InterPro" id="IPR004843">
    <property type="entry name" value="Calcineurin-like_PHP"/>
</dbReference>
<comment type="caution">
    <text evidence="5">The sequence shown here is derived from an EMBL/GenBank/DDBJ whole genome shotgun (WGS) entry which is preliminary data.</text>
</comment>
<organism evidence="5 6">
    <name type="scientific">Agaribacillus aureus</name>
    <dbReference type="NCBI Taxonomy" id="3051825"/>
    <lineage>
        <taxon>Bacteria</taxon>
        <taxon>Pseudomonadati</taxon>
        <taxon>Bacteroidota</taxon>
        <taxon>Cytophagia</taxon>
        <taxon>Cytophagales</taxon>
        <taxon>Splendidivirgaceae</taxon>
        <taxon>Agaribacillus</taxon>
    </lineage>
</organism>
<evidence type="ECO:0000256" key="2">
    <source>
        <dbReference type="ARBA" id="ARBA00022801"/>
    </source>
</evidence>
<dbReference type="RefSeq" id="WP_346757871.1">
    <property type="nucleotide sequence ID" value="NZ_JAUJEB010000001.1"/>
</dbReference>
<feature type="transmembrane region" description="Helical" evidence="3">
    <location>
        <begin position="39"/>
        <end position="61"/>
    </location>
</feature>
<evidence type="ECO:0000256" key="1">
    <source>
        <dbReference type="ARBA" id="ARBA00022723"/>
    </source>
</evidence>
<dbReference type="Gene3D" id="3.60.21.10">
    <property type="match status" value="1"/>
</dbReference>
<dbReference type="InterPro" id="IPR029052">
    <property type="entry name" value="Metallo-depent_PP-like"/>
</dbReference>
<keyword evidence="1" id="KW-0479">Metal-binding</keyword>
<keyword evidence="3" id="KW-0472">Membrane</keyword>
<dbReference type="EMBL" id="JAUJEB010000001">
    <property type="protein sequence ID" value="MDN5212554.1"/>
    <property type="molecule type" value="Genomic_DNA"/>
</dbReference>
<name>A0ABT8L4A1_9BACT</name>
<dbReference type="PANTHER" id="PTHR31302">
    <property type="entry name" value="TRANSMEMBRANE PROTEIN WITH METALLOPHOSPHOESTERASE DOMAIN-RELATED"/>
    <property type="match status" value="1"/>
</dbReference>
<dbReference type="InterPro" id="IPR051158">
    <property type="entry name" value="Metallophosphoesterase_sf"/>
</dbReference>
<proteinExistence type="predicted"/>
<evidence type="ECO:0000313" key="6">
    <source>
        <dbReference type="Proteomes" id="UP001172083"/>
    </source>
</evidence>
<dbReference type="SUPFAM" id="SSF56300">
    <property type="entry name" value="Metallo-dependent phosphatases"/>
    <property type="match status" value="1"/>
</dbReference>
<dbReference type="Proteomes" id="UP001172083">
    <property type="component" value="Unassembled WGS sequence"/>
</dbReference>
<feature type="domain" description="Calcineurin-like phosphoesterase" evidence="4">
    <location>
        <begin position="175"/>
        <end position="356"/>
    </location>
</feature>
<keyword evidence="2" id="KW-0378">Hydrolase</keyword>
<evidence type="ECO:0000313" key="5">
    <source>
        <dbReference type="EMBL" id="MDN5212554.1"/>
    </source>
</evidence>
<evidence type="ECO:0000256" key="3">
    <source>
        <dbReference type="SAM" id="Phobius"/>
    </source>
</evidence>
<keyword evidence="3" id="KW-0812">Transmembrane</keyword>
<dbReference type="PANTHER" id="PTHR31302:SF31">
    <property type="entry name" value="PHOSPHODIESTERASE YAEI"/>
    <property type="match status" value="1"/>
</dbReference>
<reference evidence="5" key="1">
    <citation type="submission" date="2023-06" db="EMBL/GenBank/DDBJ databases">
        <title>Genomic of Agaribacillus aureum.</title>
        <authorList>
            <person name="Wang G."/>
        </authorList>
    </citation>
    <scope>NUCLEOTIDE SEQUENCE</scope>
    <source>
        <strain evidence="5">BMA12</strain>
    </source>
</reference>
<sequence length="430" mass="48128">MRRTPIVLLLAGFLLIIDYYVYQAVHVAFGSLSITIKQSIFGLYWALTGSVILGLLIYYFGNVDRLPARFRTYVLVGIATNFIAKTFVMAILFLEDVQRGIRWAYLQISRLFQEDPAISDEVVIPRAPLLSKIALAAGSVPVVAITWGIVSGAHDYRIRRKTITLPNLPKSFDGLRIAQLSDIHSGSFHNKIAVKGGVEMVNREKPDITFFTGDLVNNQASEMRDYMNVFDKISAPLGVFSILGNHDYGDYVRWASPEKKAANLEALKVVHRQLGWNLLLNENHMIRENGEQLAILGIENWGARGFSKYGKLAEAHRGTQEAPTKLLLSHDPSHWSAEVLKDFQDIDITFAGHTHGMQFGVEIGPVKWSPAQYMYKEWAGLYENEGQFLYVNRGFGYLGYPGRIGIPPEITIIELKRSPEPEIALASASA</sequence>
<accession>A0ABT8L4A1</accession>